<dbReference type="Proteomes" id="UP000054166">
    <property type="component" value="Unassembled WGS sequence"/>
</dbReference>
<dbReference type="STRING" id="765440.A0A0C3BG90"/>
<reference evidence="1 2" key="1">
    <citation type="submission" date="2014-04" db="EMBL/GenBank/DDBJ databases">
        <authorList>
            <consortium name="DOE Joint Genome Institute"/>
            <person name="Kuo A."/>
            <person name="Tarkka M."/>
            <person name="Buscot F."/>
            <person name="Kohler A."/>
            <person name="Nagy L.G."/>
            <person name="Floudas D."/>
            <person name="Copeland A."/>
            <person name="Barry K.W."/>
            <person name="Cichocki N."/>
            <person name="Veneault-Fourrey C."/>
            <person name="LaButti K."/>
            <person name="Lindquist E.A."/>
            <person name="Lipzen A."/>
            <person name="Lundell T."/>
            <person name="Morin E."/>
            <person name="Murat C."/>
            <person name="Sun H."/>
            <person name="Tunlid A."/>
            <person name="Henrissat B."/>
            <person name="Grigoriev I.V."/>
            <person name="Hibbett D.S."/>
            <person name="Martin F."/>
            <person name="Nordberg H.P."/>
            <person name="Cantor M.N."/>
            <person name="Hua S.X."/>
        </authorList>
    </citation>
    <scope>NUCLEOTIDE SEQUENCE [LARGE SCALE GENOMIC DNA]</scope>
    <source>
        <strain evidence="1 2">F 1598</strain>
    </source>
</reference>
<gene>
    <name evidence="1" type="ORF">PILCRDRAFT_356744</name>
</gene>
<dbReference type="HOGENOM" id="CLU_560268_0_0_1"/>
<keyword evidence="2" id="KW-1185">Reference proteome</keyword>
<evidence type="ECO:0000313" key="1">
    <source>
        <dbReference type="EMBL" id="KIM85303.1"/>
    </source>
</evidence>
<organism evidence="1 2">
    <name type="scientific">Piloderma croceum (strain F 1598)</name>
    <dbReference type="NCBI Taxonomy" id="765440"/>
    <lineage>
        <taxon>Eukaryota</taxon>
        <taxon>Fungi</taxon>
        <taxon>Dikarya</taxon>
        <taxon>Basidiomycota</taxon>
        <taxon>Agaricomycotina</taxon>
        <taxon>Agaricomycetes</taxon>
        <taxon>Agaricomycetidae</taxon>
        <taxon>Atheliales</taxon>
        <taxon>Atheliaceae</taxon>
        <taxon>Piloderma</taxon>
    </lineage>
</organism>
<dbReference type="AlphaFoldDB" id="A0A0C3BG90"/>
<dbReference type="Pfam" id="PF14441">
    <property type="entry name" value="OTT_1508_deam"/>
    <property type="match status" value="1"/>
</dbReference>
<reference evidence="2" key="2">
    <citation type="submission" date="2015-01" db="EMBL/GenBank/DDBJ databases">
        <title>Evolutionary Origins and Diversification of the Mycorrhizal Mutualists.</title>
        <authorList>
            <consortium name="DOE Joint Genome Institute"/>
            <consortium name="Mycorrhizal Genomics Consortium"/>
            <person name="Kohler A."/>
            <person name="Kuo A."/>
            <person name="Nagy L.G."/>
            <person name="Floudas D."/>
            <person name="Copeland A."/>
            <person name="Barry K.W."/>
            <person name="Cichocki N."/>
            <person name="Veneault-Fourrey C."/>
            <person name="LaButti K."/>
            <person name="Lindquist E.A."/>
            <person name="Lipzen A."/>
            <person name="Lundell T."/>
            <person name="Morin E."/>
            <person name="Murat C."/>
            <person name="Riley R."/>
            <person name="Ohm R."/>
            <person name="Sun H."/>
            <person name="Tunlid A."/>
            <person name="Henrissat B."/>
            <person name="Grigoriev I.V."/>
            <person name="Hibbett D.S."/>
            <person name="Martin F."/>
        </authorList>
    </citation>
    <scope>NUCLEOTIDE SEQUENCE [LARGE SCALE GENOMIC DNA]</scope>
    <source>
        <strain evidence="2">F 1598</strain>
    </source>
</reference>
<dbReference type="InterPro" id="IPR027796">
    <property type="entry name" value="OTT_1508_deam-like"/>
</dbReference>
<evidence type="ECO:0000313" key="2">
    <source>
        <dbReference type="Proteomes" id="UP000054166"/>
    </source>
</evidence>
<dbReference type="InParanoid" id="A0A0C3BG90"/>
<protein>
    <submittedName>
        <fullName evidence="1">Uncharacterized protein</fullName>
    </submittedName>
</protein>
<accession>A0A0C3BG90</accession>
<proteinExistence type="predicted"/>
<sequence length="493" mass="55052">MAFMFVRRQAEVSFTDKRSKALLDALAAICISKPKKQVIAISLSLTSEGSILCIAENSSVSPKILTHLASVFSQLKEIRSSLQSPLQEVNEDMNTPQSDKGSTTASLESQLLGDIFGFSMLKFQQRLLKRKHRFETEVRPGMHAYATAKSSEWTRGEAEDYKKFEKLLEMSSICFEWAESPGPGLIVRHIASLVTDNALEWRDAIKDEGTTSRLSQWEMEIAIFQTPAFPLRRYLAKVFSLSNHFDSLLRNVAYSFRMGPALKMLTIKTIDPIHTNFAFHVSESVLRESLISFDNAIVNNETLDDVVSTTMDYLSRSAQFNSATGIYEVCDAHVHCEALLLRHHLLNPGLPPFPYIGVSKLCCYACHALFDAYNKTAGPGEQKYYTKGCHNKLYPLWPIPEFGEPRDERIRSKLVQEHFAVELAKLLKSKNTRAGSDSTDVSTGSADAATSKPVVDYGMYPCHVVTTLPHLHYIDAISAHLAAARKSRVGSNS</sequence>
<dbReference type="OrthoDB" id="2672393at2759"/>
<name>A0A0C3BG90_PILCF</name>
<dbReference type="EMBL" id="KN832985">
    <property type="protein sequence ID" value="KIM85303.1"/>
    <property type="molecule type" value="Genomic_DNA"/>
</dbReference>